<accession>A0A919XV48</accession>
<organism evidence="1 2">
    <name type="scientific">Paenibacillus antibioticophila</name>
    <dbReference type="NCBI Taxonomy" id="1274374"/>
    <lineage>
        <taxon>Bacteria</taxon>
        <taxon>Bacillati</taxon>
        <taxon>Bacillota</taxon>
        <taxon>Bacilli</taxon>
        <taxon>Bacillales</taxon>
        <taxon>Paenibacillaceae</taxon>
        <taxon>Paenibacillus</taxon>
    </lineage>
</organism>
<sequence length="66" mass="7883">MAINKNELPLSLSPQHIKEILEMGRRQTYEFLNDNPPFPVHRIGGRGEFKIPRDPFFRWFEGEEQK</sequence>
<name>A0A919XV48_9BACL</name>
<gene>
    <name evidence="1" type="ORF">J41TS12_18540</name>
</gene>
<dbReference type="RefSeq" id="WP_249412939.1">
    <property type="nucleotide sequence ID" value="NZ_BORR01000005.1"/>
</dbReference>
<dbReference type="EMBL" id="BORR01000005">
    <property type="protein sequence ID" value="GIO36993.1"/>
    <property type="molecule type" value="Genomic_DNA"/>
</dbReference>
<protein>
    <submittedName>
        <fullName evidence="1">Uncharacterized protein</fullName>
    </submittedName>
</protein>
<dbReference type="AlphaFoldDB" id="A0A919XV48"/>
<evidence type="ECO:0000313" key="1">
    <source>
        <dbReference type="EMBL" id="GIO36993.1"/>
    </source>
</evidence>
<proteinExistence type="predicted"/>
<dbReference type="Proteomes" id="UP000681162">
    <property type="component" value="Unassembled WGS sequence"/>
</dbReference>
<reference evidence="1 2" key="1">
    <citation type="submission" date="2021-03" db="EMBL/GenBank/DDBJ databases">
        <title>Antimicrobial resistance genes in bacteria isolated from Japanese honey, and their potential for conferring macrolide and lincosamide resistance in the American foulbrood pathogen Paenibacillus larvae.</title>
        <authorList>
            <person name="Okamoto M."/>
            <person name="Kumagai M."/>
            <person name="Kanamori H."/>
            <person name="Takamatsu D."/>
        </authorList>
    </citation>
    <scope>NUCLEOTIDE SEQUENCE [LARGE SCALE GENOMIC DNA]</scope>
    <source>
        <strain evidence="1 2">J41TS12</strain>
    </source>
</reference>
<comment type="caution">
    <text evidence="1">The sequence shown here is derived from an EMBL/GenBank/DDBJ whole genome shotgun (WGS) entry which is preliminary data.</text>
</comment>
<keyword evidence="2" id="KW-1185">Reference proteome</keyword>
<evidence type="ECO:0000313" key="2">
    <source>
        <dbReference type="Proteomes" id="UP000681162"/>
    </source>
</evidence>